<protein>
    <submittedName>
        <fullName evidence="8">Histidine kinase</fullName>
    </submittedName>
</protein>
<dbReference type="GeneID" id="58229403"/>
<dbReference type="InterPro" id="IPR000160">
    <property type="entry name" value="GGDEF_dom"/>
</dbReference>
<dbReference type="InterPro" id="IPR001633">
    <property type="entry name" value="EAL_dom"/>
</dbReference>
<dbReference type="InterPro" id="IPR001610">
    <property type="entry name" value="PAC"/>
</dbReference>
<evidence type="ECO:0000256" key="2">
    <source>
        <dbReference type="PROSITE-ProRule" id="PRU00703"/>
    </source>
</evidence>
<keyword evidence="8" id="KW-0418">Kinase</keyword>
<proteinExistence type="predicted"/>
<keyword evidence="8" id="KW-0808">Transferase</keyword>
<dbReference type="AlphaFoldDB" id="A0A0F4PI11"/>
<dbReference type="OrthoDB" id="9799509at2"/>
<dbReference type="CDD" id="cd01948">
    <property type="entry name" value="EAL"/>
    <property type="match status" value="1"/>
</dbReference>
<dbReference type="FunFam" id="3.30.70.270:FF:000001">
    <property type="entry name" value="Diguanylate cyclase domain protein"/>
    <property type="match status" value="1"/>
</dbReference>
<dbReference type="Pfam" id="PF00571">
    <property type="entry name" value="CBS"/>
    <property type="match status" value="4"/>
</dbReference>
<dbReference type="NCBIfam" id="TIGR00254">
    <property type="entry name" value="GGDEF"/>
    <property type="match status" value="1"/>
</dbReference>
<dbReference type="PANTHER" id="PTHR44757">
    <property type="entry name" value="DIGUANYLATE CYCLASE DGCP"/>
    <property type="match status" value="1"/>
</dbReference>
<evidence type="ECO:0000313" key="8">
    <source>
        <dbReference type="EMBL" id="KJY98631.1"/>
    </source>
</evidence>
<dbReference type="SMART" id="SM00267">
    <property type="entry name" value="GGDEF"/>
    <property type="match status" value="1"/>
</dbReference>
<dbReference type="Pfam" id="PF13426">
    <property type="entry name" value="PAS_9"/>
    <property type="match status" value="1"/>
</dbReference>
<comment type="cofactor">
    <cofactor evidence="1">
        <name>Mg(2+)</name>
        <dbReference type="ChEBI" id="CHEBI:18420"/>
    </cofactor>
</comment>
<dbReference type="Gene3D" id="3.10.580.10">
    <property type="entry name" value="CBS-domain"/>
    <property type="match status" value="2"/>
</dbReference>
<dbReference type="InterPro" id="IPR000700">
    <property type="entry name" value="PAS-assoc_C"/>
</dbReference>
<dbReference type="PANTHER" id="PTHR44757:SF2">
    <property type="entry name" value="BIOFILM ARCHITECTURE MAINTENANCE PROTEIN MBAA"/>
    <property type="match status" value="1"/>
</dbReference>
<sequence length="838" mass="92664">MQLSTRDYKVKDAKLSALHFCMPHQPAIAVIKLMRTHNVSAIAIREKNKVIGIWTESDCVRAQAHNGDVLRQPIRTLMSTPVHTISDDSALNDAANKCATLAIRHLIVVADDDTPLGLLSLADIVGNQGLDHYLNLKLIGDHFDHRVPKVQGSDNARVVAQHMAKSNTHAVLVEQQQHVGIITATDVLEMMLAAQGQCCWPFASKELVTVSCEDTLLHAYRLLHQHGIRHLLVTASKESQRVKGVLTLKHINTEIESAYLSELEAVLAERDCALQASQKDLYLANKIIAASLDGIMITDAQGTILQVNPAFTRLTGYSAEEVLGKTPRILSSGTHDRSFYQAMWQSLSQQGVWQGEICNRRKDGDTYVEWLTIIEIKDKQDSDLVYAGIFTDITERKASERKITKLAYFDDLTGLPNRRLFKDRLSVALAHGQRQHQRLAIMFIDLDHFKGVNDSLGHSVGDELLKQVAKRLQRCVRSGDTLARLGGDEFTLLLNEVADIDEVIACAEKVLAQFKPSFSLAGQAITITTSIGIAIYPDDGESMETLLKHADVAMYRSKDLGRNSYQLFKATMNARSLERLTMSSRIKQALVNDEFELFLQPIVDCQTTQLCGAEALLRWQDPQLGMVAPGQFIPLAEELGLIIDIDKWVITRSCALLAQWQQHTHFSGTLSINLSAAHLCHHDLVDTVTAAINEHGVSAEQLEIEITESSFISSFSQAREVLLALKLLGVKVALDDFGTGYSALSYLTKLPIDKLKVDSSFIAKVPDEYGNSEIVSAIIAMASSLNLLVVAEGVEKPCQHQFLQGLACDYVQGFLLGEPCSITDFNNRYVYPCATSTS</sequence>
<dbReference type="SMART" id="SM00091">
    <property type="entry name" value="PAS"/>
    <property type="match status" value="1"/>
</dbReference>
<keyword evidence="2" id="KW-0129">CBS domain</keyword>
<dbReference type="InterPro" id="IPR043128">
    <property type="entry name" value="Rev_trsase/Diguanyl_cyclase"/>
</dbReference>
<dbReference type="SMART" id="SM00086">
    <property type="entry name" value="PAC"/>
    <property type="match status" value="1"/>
</dbReference>
<dbReference type="Proteomes" id="UP000033664">
    <property type="component" value="Unassembled WGS sequence"/>
</dbReference>
<name>A0A0F4PI11_9GAMM</name>
<dbReference type="InterPro" id="IPR000014">
    <property type="entry name" value="PAS"/>
</dbReference>
<feature type="domain" description="EAL" evidence="5">
    <location>
        <begin position="579"/>
        <end position="833"/>
    </location>
</feature>
<reference evidence="8 9" key="1">
    <citation type="journal article" date="2015" name="BMC Genomics">
        <title>Genome mining reveals unlocked bioactive potential of marine Gram-negative bacteria.</title>
        <authorList>
            <person name="Machado H."/>
            <person name="Sonnenschein E.C."/>
            <person name="Melchiorsen J."/>
            <person name="Gram L."/>
        </authorList>
    </citation>
    <scope>NUCLEOTIDE SEQUENCE [LARGE SCALE GENOMIC DNA]</scope>
    <source>
        <strain evidence="8 9">S3137</strain>
    </source>
</reference>
<dbReference type="InterPro" id="IPR052155">
    <property type="entry name" value="Biofilm_reg_signaling"/>
</dbReference>
<dbReference type="Pfam" id="PF00563">
    <property type="entry name" value="EAL"/>
    <property type="match status" value="1"/>
</dbReference>
<evidence type="ECO:0000259" key="7">
    <source>
        <dbReference type="PROSITE" id="PS51371"/>
    </source>
</evidence>
<dbReference type="CDD" id="cd01949">
    <property type="entry name" value="GGDEF"/>
    <property type="match status" value="1"/>
</dbReference>
<organism evidence="8 9">
    <name type="scientific">Pseudoalteromonas ruthenica</name>
    <dbReference type="NCBI Taxonomy" id="151081"/>
    <lineage>
        <taxon>Bacteria</taxon>
        <taxon>Pseudomonadati</taxon>
        <taxon>Pseudomonadota</taxon>
        <taxon>Gammaproteobacteria</taxon>
        <taxon>Alteromonadales</taxon>
        <taxon>Pseudoalteromonadaceae</taxon>
        <taxon>Pseudoalteromonas</taxon>
    </lineage>
</organism>
<feature type="domain" description="CBS" evidence="7">
    <location>
        <begin position="203"/>
        <end position="262"/>
    </location>
</feature>
<dbReference type="PROSITE" id="PS50113">
    <property type="entry name" value="PAC"/>
    <property type="match status" value="1"/>
</dbReference>
<evidence type="ECO:0000259" key="3">
    <source>
        <dbReference type="PROSITE" id="PS50112"/>
    </source>
</evidence>
<dbReference type="InterPro" id="IPR035919">
    <property type="entry name" value="EAL_sf"/>
</dbReference>
<dbReference type="Gene3D" id="3.30.450.20">
    <property type="entry name" value="PAS domain"/>
    <property type="match status" value="1"/>
</dbReference>
<feature type="domain" description="PAS" evidence="3">
    <location>
        <begin position="286"/>
        <end position="326"/>
    </location>
</feature>
<keyword evidence="9" id="KW-1185">Reference proteome</keyword>
<evidence type="ECO:0000259" key="5">
    <source>
        <dbReference type="PROSITE" id="PS50883"/>
    </source>
</evidence>
<dbReference type="CDD" id="cd02205">
    <property type="entry name" value="CBS_pair_SF"/>
    <property type="match status" value="2"/>
</dbReference>
<dbReference type="eggNOG" id="COG5001">
    <property type="taxonomic scope" value="Bacteria"/>
</dbReference>
<dbReference type="PATRIC" id="fig|151081.8.peg.3620"/>
<dbReference type="SUPFAM" id="SSF141868">
    <property type="entry name" value="EAL domain-like"/>
    <property type="match status" value="1"/>
</dbReference>
<accession>A0A0F4PI11</accession>
<dbReference type="InterPro" id="IPR035965">
    <property type="entry name" value="PAS-like_dom_sf"/>
</dbReference>
<dbReference type="SMART" id="SM00116">
    <property type="entry name" value="CBS"/>
    <property type="match status" value="4"/>
</dbReference>
<dbReference type="PROSITE" id="PS50883">
    <property type="entry name" value="EAL"/>
    <property type="match status" value="1"/>
</dbReference>
<dbReference type="SUPFAM" id="SSF55073">
    <property type="entry name" value="Nucleotide cyclase"/>
    <property type="match status" value="1"/>
</dbReference>
<dbReference type="PROSITE" id="PS51371">
    <property type="entry name" value="CBS"/>
    <property type="match status" value="2"/>
</dbReference>
<dbReference type="InterPro" id="IPR029787">
    <property type="entry name" value="Nucleotide_cyclase"/>
</dbReference>
<dbReference type="Pfam" id="PF00990">
    <property type="entry name" value="GGDEF"/>
    <property type="match status" value="1"/>
</dbReference>
<gene>
    <name evidence="8" type="ORF">TW72_12955</name>
</gene>
<dbReference type="EMBL" id="JXXZ01000010">
    <property type="protein sequence ID" value="KJY98631.1"/>
    <property type="molecule type" value="Genomic_DNA"/>
</dbReference>
<evidence type="ECO:0000313" key="9">
    <source>
        <dbReference type="Proteomes" id="UP000033664"/>
    </source>
</evidence>
<feature type="domain" description="PAC" evidence="4">
    <location>
        <begin position="353"/>
        <end position="405"/>
    </location>
</feature>
<evidence type="ECO:0000259" key="6">
    <source>
        <dbReference type="PROSITE" id="PS50887"/>
    </source>
</evidence>
<feature type="domain" description="CBS" evidence="7">
    <location>
        <begin position="78"/>
        <end position="134"/>
    </location>
</feature>
<dbReference type="PROSITE" id="PS50887">
    <property type="entry name" value="GGDEF"/>
    <property type="match status" value="1"/>
</dbReference>
<dbReference type="PROSITE" id="PS50112">
    <property type="entry name" value="PAS"/>
    <property type="match status" value="1"/>
</dbReference>
<feature type="domain" description="GGDEF" evidence="6">
    <location>
        <begin position="437"/>
        <end position="570"/>
    </location>
</feature>
<comment type="caution">
    <text evidence="8">The sequence shown here is derived from an EMBL/GenBank/DDBJ whole genome shotgun (WGS) entry which is preliminary data.</text>
</comment>
<dbReference type="InterPro" id="IPR000644">
    <property type="entry name" value="CBS_dom"/>
</dbReference>
<dbReference type="SUPFAM" id="SSF54631">
    <property type="entry name" value="CBS-domain pair"/>
    <property type="match status" value="2"/>
</dbReference>
<dbReference type="GO" id="GO:0016301">
    <property type="term" value="F:kinase activity"/>
    <property type="evidence" value="ECO:0007669"/>
    <property type="project" value="UniProtKB-KW"/>
</dbReference>
<dbReference type="SMART" id="SM00052">
    <property type="entry name" value="EAL"/>
    <property type="match status" value="1"/>
</dbReference>
<evidence type="ECO:0000256" key="1">
    <source>
        <dbReference type="ARBA" id="ARBA00001946"/>
    </source>
</evidence>
<dbReference type="RefSeq" id="WP_045980563.1">
    <property type="nucleotide sequence ID" value="NZ_CP023396.1"/>
</dbReference>
<dbReference type="CDD" id="cd00130">
    <property type="entry name" value="PAS"/>
    <property type="match status" value="1"/>
</dbReference>
<dbReference type="Gene3D" id="3.20.20.450">
    <property type="entry name" value="EAL domain"/>
    <property type="match status" value="1"/>
</dbReference>
<dbReference type="NCBIfam" id="TIGR00229">
    <property type="entry name" value="sensory_box"/>
    <property type="match status" value="1"/>
</dbReference>
<dbReference type="InterPro" id="IPR046342">
    <property type="entry name" value="CBS_dom_sf"/>
</dbReference>
<dbReference type="SUPFAM" id="SSF55785">
    <property type="entry name" value="PYP-like sensor domain (PAS domain)"/>
    <property type="match status" value="1"/>
</dbReference>
<dbReference type="Gene3D" id="3.30.70.270">
    <property type="match status" value="1"/>
</dbReference>
<evidence type="ECO:0000259" key="4">
    <source>
        <dbReference type="PROSITE" id="PS50113"/>
    </source>
</evidence>